<organism evidence="3 4">
    <name type="scientific">Tautonia sociabilis</name>
    <dbReference type="NCBI Taxonomy" id="2080755"/>
    <lineage>
        <taxon>Bacteria</taxon>
        <taxon>Pseudomonadati</taxon>
        <taxon>Planctomycetota</taxon>
        <taxon>Planctomycetia</taxon>
        <taxon>Isosphaerales</taxon>
        <taxon>Isosphaeraceae</taxon>
        <taxon>Tautonia</taxon>
    </lineage>
</organism>
<dbReference type="PANTHER" id="PTHR45947:SF3">
    <property type="entry name" value="SULFOQUINOVOSYL TRANSFERASE SQD2"/>
    <property type="match status" value="1"/>
</dbReference>
<dbReference type="SUPFAM" id="SSF53756">
    <property type="entry name" value="UDP-Glycosyltransferase/glycogen phosphorylase"/>
    <property type="match status" value="1"/>
</dbReference>
<gene>
    <name evidence="3" type="ORF">TsocGM_04215</name>
</gene>
<dbReference type="PANTHER" id="PTHR45947">
    <property type="entry name" value="SULFOQUINOVOSYL TRANSFERASE SQD2"/>
    <property type="match status" value="1"/>
</dbReference>
<dbReference type="EMBL" id="RYZH01000005">
    <property type="protein sequence ID" value="RUL89065.1"/>
    <property type="molecule type" value="Genomic_DNA"/>
</dbReference>
<dbReference type="AlphaFoldDB" id="A0A432MPQ3"/>
<sequence length="424" mass="46688">MKILVLSNFYPPEVVGGYELACAQAVDALRRLGHEVLVLTASARGFVPPEDHVLRRFTIADIWNRHAMARRPAVVQRLMDVRSRLVHAPNVAALAETVADFRPDVAYVHNLTGLGGLGLIAALNHLGVPWAWQLGDSVPSYCCSVWGRVVPALAERFGAEARGTFIAVSSRLVEEIEGLGVPLNGRVELLPYWVDGRPRPVPRRRIRNGPLRVVSAGRLTPYKGIDLLIEAAGIVKRSRWSVEIDFFGAEADVDENHYPALLQQHEVEDRVRFLGPLDHASLIERYRDYEAFAFPTWEREPFGIGPIEAAAHGGCLPIISQSCGLAEWLVHGVHCLKVKPTAEDLARAFLDLLEWRIDPRPIADRAHASTWRDFHIDVIAPRLEALLRDAADSPRASPPGAASEVVRLALLAEGLAESLVAEAA</sequence>
<name>A0A432MPQ3_9BACT</name>
<dbReference type="Gene3D" id="3.40.50.2000">
    <property type="entry name" value="Glycogen Phosphorylase B"/>
    <property type="match status" value="2"/>
</dbReference>
<feature type="domain" description="Glycosyltransferase subfamily 4-like N-terminal" evidence="2">
    <location>
        <begin position="16"/>
        <end position="193"/>
    </location>
</feature>
<dbReference type="InterPro" id="IPR001296">
    <property type="entry name" value="Glyco_trans_1"/>
</dbReference>
<dbReference type="GO" id="GO:0016758">
    <property type="term" value="F:hexosyltransferase activity"/>
    <property type="evidence" value="ECO:0007669"/>
    <property type="project" value="TreeGrafter"/>
</dbReference>
<dbReference type="Pfam" id="PF13579">
    <property type="entry name" value="Glyco_trans_4_4"/>
    <property type="match status" value="1"/>
</dbReference>
<evidence type="ECO:0000259" key="2">
    <source>
        <dbReference type="Pfam" id="PF13579"/>
    </source>
</evidence>
<keyword evidence="4" id="KW-1185">Reference proteome</keyword>
<reference evidence="3 4" key="1">
    <citation type="submission" date="2018-12" db="EMBL/GenBank/DDBJ databases">
        <authorList>
            <person name="Toschakov S.V."/>
        </authorList>
    </citation>
    <scope>NUCLEOTIDE SEQUENCE [LARGE SCALE GENOMIC DNA]</scope>
    <source>
        <strain evidence="3 4">GM2012</strain>
    </source>
</reference>
<dbReference type="Proteomes" id="UP000280296">
    <property type="component" value="Unassembled WGS sequence"/>
</dbReference>
<evidence type="ECO:0000313" key="3">
    <source>
        <dbReference type="EMBL" id="RUL89065.1"/>
    </source>
</evidence>
<accession>A0A432MPQ3</accession>
<dbReference type="InterPro" id="IPR028098">
    <property type="entry name" value="Glyco_trans_4-like_N"/>
</dbReference>
<comment type="caution">
    <text evidence="3">The sequence shown here is derived from an EMBL/GenBank/DDBJ whole genome shotgun (WGS) entry which is preliminary data.</text>
</comment>
<evidence type="ECO:0000259" key="1">
    <source>
        <dbReference type="Pfam" id="PF00534"/>
    </source>
</evidence>
<dbReference type="CDD" id="cd03801">
    <property type="entry name" value="GT4_PimA-like"/>
    <property type="match status" value="1"/>
</dbReference>
<feature type="domain" description="Glycosyl transferase family 1" evidence="1">
    <location>
        <begin position="205"/>
        <end position="357"/>
    </location>
</feature>
<dbReference type="RefSeq" id="WP_126724059.1">
    <property type="nucleotide sequence ID" value="NZ_RYZH01000005.1"/>
</dbReference>
<evidence type="ECO:0000313" key="4">
    <source>
        <dbReference type="Proteomes" id="UP000280296"/>
    </source>
</evidence>
<proteinExistence type="predicted"/>
<keyword evidence="3" id="KW-0808">Transferase</keyword>
<dbReference type="OrthoDB" id="9802525at2"/>
<dbReference type="Pfam" id="PF00534">
    <property type="entry name" value="Glycos_transf_1"/>
    <property type="match status" value="1"/>
</dbReference>
<protein>
    <submittedName>
        <fullName evidence="3">Glycosyltransferase</fullName>
    </submittedName>
</protein>
<reference evidence="3 4" key="2">
    <citation type="submission" date="2019-01" db="EMBL/GenBank/DDBJ databases">
        <title>Tautonia sociabilis, a novel thermotolerant planctomycete of Isosphaeraceae family, isolated from a 4000 m deep subterranean habitat.</title>
        <authorList>
            <person name="Kovaleva O.L."/>
            <person name="Elcheninov A.G."/>
            <person name="Van Heerden E."/>
            <person name="Toshchakov S.V."/>
            <person name="Novikov A."/>
            <person name="Bonch-Osmolovskaya E.A."/>
            <person name="Kublanov I.V."/>
        </authorList>
    </citation>
    <scope>NUCLEOTIDE SEQUENCE [LARGE SCALE GENOMIC DNA]</scope>
    <source>
        <strain evidence="3 4">GM2012</strain>
    </source>
</reference>
<dbReference type="InterPro" id="IPR050194">
    <property type="entry name" value="Glycosyltransferase_grp1"/>
</dbReference>